<gene>
    <name evidence="2" type="ORF">M8C21_022972</name>
</gene>
<proteinExistence type="predicted"/>
<accession>A0AAD5GBI6</accession>
<dbReference type="Pfam" id="PF25505">
    <property type="entry name" value="ARM_CPL3"/>
    <property type="match status" value="1"/>
</dbReference>
<dbReference type="Proteomes" id="UP001206925">
    <property type="component" value="Unassembled WGS sequence"/>
</dbReference>
<evidence type="ECO:0000259" key="1">
    <source>
        <dbReference type="Pfam" id="PF25505"/>
    </source>
</evidence>
<dbReference type="AlphaFoldDB" id="A0AAD5GBI6"/>
<comment type="caution">
    <text evidence="2">The sequence shown here is derived from an EMBL/GenBank/DDBJ whole genome shotgun (WGS) entry which is preliminary data.</text>
</comment>
<feature type="non-terminal residue" evidence="2">
    <location>
        <position position="1"/>
    </location>
</feature>
<organism evidence="2 3">
    <name type="scientific">Ambrosia artemisiifolia</name>
    <name type="common">Common ragweed</name>
    <dbReference type="NCBI Taxonomy" id="4212"/>
    <lineage>
        <taxon>Eukaryota</taxon>
        <taxon>Viridiplantae</taxon>
        <taxon>Streptophyta</taxon>
        <taxon>Embryophyta</taxon>
        <taxon>Tracheophyta</taxon>
        <taxon>Spermatophyta</taxon>
        <taxon>Magnoliopsida</taxon>
        <taxon>eudicotyledons</taxon>
        <taxon>Gunneridae</taxon>
        <taxon>Pentapetalae</taxon>
        <taxon>asterids</taxon>
        <taxon>campanulids</taxon>
        <taxon>Asterales</taxon>
        <taxon>Asteraceae</taxon>
        <taxon>Asteroideae</taxon>
        <taxon>Heliantheae alliance</taxon>
        <taxon>Heliantheae</taxon>
        <taxon>Ambrosia</taxon>
    </lineage>
</organism>
<name>A0AAD5GBI6_AMBAR</name>
<evidence type="ECO:0000313" key="3">
    <source>
        <dbReference type="Proteomes" id="UP001206925"/>
    </source>
</evidence>
<feature type="domain" description="CPL3 ARM repeat" evidence="1">
    <location>
        <begin position="164"/>
        <end position="283"/>
    </location>
</feature>
<dbReference type="EMBL" id="JAMZMK010009739">
    <property type="protein sequence ID" value="KAI7734381.1"/>
    <property type="molecule type" value="Genomic_DNA"/>
</dbReference>
<keyword evidence="3" id="KW-1185">Reference proteome</keyword>
<dbReference type="InterPro" id="IPR057473">
    <property type="entry name" value="ARM_CPL3"/>
</dbReference>
<protein>
    <recommendedName>
        <fullName evidence="1">CPL3 ARM repeat domain-containing protein</fullName>
    </recommendedName>
</protein>
<reference evidence="2" key="1">
    <citation type="submission" date="2022-06" db="EMBL/GenBank/DDBJ databases">
        <title>Uncovering the hologenomic basis of an extraordinary plant invasion.</title>
        <authorList>
            <person name="Bieker V.C."/>
            <person name="Martin M.D."/>
            <person name="Gilbert T."/>
            <person name="Hodgins K."/>
            <person name="Battlay P."/>
            <person name="Petersen B."/>
            <person name="Wilson J."/>
        </authorList>
    </citation>
    <scope>NUCLEOTIDE SEQUENCE</scope>
    <source>
        <strain evidence="2">AA19_3_7</strain>
        <tissue evidence="2">Leaf</tissue>
    </source>
</reference>
<sequence length="307" mass="34035">MGNDLLVSLVDAEEGEISDSDSVEEISEEVFAAKNPAVIRSVAESNQLQQVWTMKDLMKYQNKYQMARNYAPGLYNFAWAQAVQNKPLDHYLTNLNTDTDTTTVADNNNAKIVVDLSGDDSEKEEGELEEGEINLVTTEVVDIGKEGEDNDDDDDDDDVEKWIDVIRIGLESITLNDANKSFNGACSRLEDMLDSLSTLLSENSVSSKDDLVRLAFSAIQLVNSIFCSMNQNQKEVSRHIISRMLSNVKSHVSIMFSPESLKEVESMFLSCNSNDACSSTKADDNEGDVPNHVSQEVISINEEPVLD</sequence>
<evidence type="ECO:0000313" key="2">
    <source>
        <dbReference type="EMBL" id="KAI7734381.1"/>
    </source>
</evidence>